<feature type="region of interest" description="Disordered" evidence="1">
    <location>
        <begin position="1"/>
        <end position="32"/>
    </location>
</feature>
<evidence type="ECO:0000313" key="3">
    <source>
        <dbReference type="Proteomes" id="UP000639772"/>
    </source>
</evidence>
<protein>
    <submittedName>
        <fullName evidence="2">Uncharacterized protein</fullName>
    </submittedName>
</protein>
<dbReference type="AlphaFoldDB" id="A0A835R9J8"/>
<sequence>MSTVAASVSGNFAPCTTTPLTPQAKRKSQESFGADHQRIHVFVEADHPYRFTLPSESMVNLETAAPIMSKW</sequence>
<proteinExistence type="predicted"/>
<gene>
    <name evidence="2" type="ORF">HPP92_011999</name>
</gene>
<evidence type="ECO:0000313" key="2">
    <source>
        <dbReference type="EMBL" id="KAG0483915.1"/>
    </source>
</evidence>
<reference evidence="2 3" key="1">
    <citation type="journal article" date="2020" name="Nat. Food">
        <title>A phased Vanilla planifolia genome enables genetic improvement of flavour and production.</title>
        <authorList>
            <person name="Hasing T."/>
            <person name="Tang H."/>
            <person name="Brym M."/>
            <person name="Khazi F."/>
            <person name="Huang T."/>
            <person name="Chambers A.H."/>
        </authorList>
    </citation>
    <scope>NUCLEOTIDE SEQUENCE [LARGE SCALE GENOMIC DNA]</scope>
    <source>
        <tissue evidence="2">Leaf</tissue>
    </source>
</reference>
<evidence type="ECO:0000256" key="1">
    <source>
        <dbReference type="SAM" id="MobiDB-lite"/>
    </source>
</evidence>
<name>A0A835R9J8_VANPL</name>
<accession>A0A835R9J8</accession>
<feature type="compositionally biased region" description="Polar residues" evidence="1">
    <location>
        <begin position="1"/>
        <end position="21"/>
    </location>
</feature>
<dbReference type="Proteomes" id="UP000639772">
    <property type="component" value="Unassembled WGS sequence"/>
</dbReference>
<organism evidence="2 3">
    <name type="scientific">Vanilla planifolia</name>
    <name type="common">Vanilla</name>
    <dbReference type="NCBI Taxonomy" id="51239"/>
    <lineage>
        <taxon>Eukaryota</taxon>
        <taxon>Viridiplantae</taxon>
        <taxon>Streptophyta</taxon>
        <taxon>Embryophyta</taxon>
        <taxon>Tracheophyta</taxon>
        <taxon>Spermatophyta</taxon>
        <taxon>Magnoliopsida</taxon>
        <taxon>Liliopsida</taxon>
        <taxon>Asparagales</taxon>
        <taxon>Orchidaceae</taxon>
        <taxon>Vanilloideae</taxon>
        <taxon>Vanilleae</taxon>
        <taxon>Vanilla</taxon>
    </lineage>
</organism>
<dbReference type="EMBL" id="JADCNM010000005">
    <property type="protein sequence ID" value="KAG0483915.1"/>
    <property type="molecule type" value="Genomic_DNA"/>
</dbReference>
<comment type="caution">
    <text evidence="2">The sequence shown here is derived from an EMBL/GenBank/DDBJ whole genome shotgun (WGS) entry which is preliminary data.</text>
</comment>